<feature type="domain" description="Ubiquitin-like protease family profile" evidence="9">
    <location>
        <begin position="1"/>
        <end position="252"/>
    </location>
</feature>
<dbReference type="InterPro" id="IPR003340">
    <property type="entry name" value="B3_DNA-bd"/>
</dbReference>
<proteinExistence type="inferred from homology"/>
<name>A0ABU6U579_9FABA</name>
<accession>A0ABU6U579</accession>
<keyword evidence="4" id="KW-0378">Hydrolase</keyword>
<dbReference type="EMBL" id="JASCZI010120848">
    <property type="protein sequence ID" value="MED6155802.1"/>
    <property type="molecule type" value="Genomic_DNA"/>
</dbReference>
<evidence type="ECO:0000256" key="7">
    <source>
        <dbReference type="ARBA" id="ARBA00023163"/>
    </source>
</evidence>
<reference evidence="10 11" key="1">
    <citation type="journal article" date="2023" name="Plants (Basel)">
        <title>Bridging the Gap: Combining Genomics and Transcriptomics Approaches to Understand Stylosanthes scabra, an Orphan Legume from the Brazilian Caatinga.</title>
        <authorList>
            <person name="Ferreira-Neto J.R.C."/>
            <person name="da Silva M.D."/>
            <person name="Binneck E."/>
            <person name="de Melo N.F."/>
            <person name="da Silva R.H."/>
            <person name="de Melo A.L.T.M."/>
            <person name="Pandolfi V."/>
            <person name="Bustamante F.O."/>
            <person name="Brasileiro-Vidal A.C."/>
            <person name="Benko-Iseppon A.M."/>
        </authorList>
    </citation>
    <scope>NUCLEOTIDE SEQUENCE [LARGE SCALE GENOMIC DNA]</scope>
    <source>
        <tissue evidence="10">Leaves</tissue>
    </source>
</reference>
<dbReference type="SUPFAM" id="SSF54001">
    <property type="entry name" value="Cysteine proteinases"/>
    <property type="match status" value="1"/>
</dbReference>
<dbReference type="Proteomes" id="UP001341840">
    <property type="component" value="Unassembled WGS sequence"/>
</dbReference>
<dbReference type="InterPro" id="IPR051442">
    <property type="entry name" value="B3_domain"/>
</dbReference>
<dbReference type="CDD" id="cd10017">
    <property type="entry name" value="B3_DNA"/>
    <property type="match status" value="1"/>
</dbReference>
<comment type="caution">
    <text evidence="10">The sequence shown here is derived from an EMBL/GenBank/DDBJ whole genome shotgun (WGS) entry which is preliminary data.</text>
</comment>
<comment type="similarity">
    <text evidence="2">Belongs to the peptidase C48 family.</text>
</comment>
<evidence type="ECO:0000256" key="5">
    <source>
        <dbReference type="ARBA" id="ARBA00023015"/>
    </source>
</evidence>
<comment type="subcellular location">
    <subcellularLocation>
        <location evidence="1">Nucleus</location>
    </subcellularLocation>
</comment>
<keyword evidence="3" id="KW-0645">Protease</keyword>
<evidence type="ECO:0000259" key="9">
    <source>
        <dbReference type="PROSITE" id="PS50600"/>
    </source>
</evidence>
<keyword evidence="7" id="KW-0804">Transcription</keyword>
<dbReference type="InterPro" id="IPR003653">
    <property type="entry name" value="Peptidase_C48_C"/>
</dbReference>
<evidence type="ECO:0000256" key="3">
    <source>
        <dbReference type="ARBA" id="ARBA00022670"/>
    </source>
</evidence>
<keyword evidence="8" id="KW-0539">Nucleus</keyword>
<dbReference type="PANTHER" id="PTHR34269:SF11">
    <property type="entry name" value="B3 DOMAIN PROTEIN"/>
    <property type="match status" value="1"/>
</dbReference>
<evidence type="ECO:0000256" key="1">
    <source>
        <dbReference type="ARBA" id="ARBA00004123"/>
    </source>
</evidence>
<evidence type="ECO:0000256" key="4">
    <source>
        <dbReference type="ARBA" id="ARBA00022801"/>
    </source>
</evidence>
<keyword evidence="5" id="KW-0805">Transcription regulation</keyword>
<evidence type="ECO:0000313" key="11">
    <source>
        <dbReference type="Proteomes" id="UP001341840"/>
    </source>
</evidence>
<evidence type="ECO:0000256" key="8">
    <source>
        <dbReference type="ARBA" id="ARBA00023242"/>
    </source>
</evidence>
<evidence type="ECO:0000256" key="6">
    <source>
        <dbReference type="ARBA" id="ARBA00023125"/>
    </source>
</evidence>
<dbReference type="PANTHER" id="PTHR34269">
    <property type="entry name" value="TRANSCRIPTION FACTOR B3-DOMAIN FAMILY-RELATED"/>
    <property type="match status" value="1"/>
</dbReference>
<evidence type="ECO:0000256" key="2">
    <source>
        <dbReference type="ARBA" id="ARBA00005234"/>
    </source>
</evidence>
<organism evidence="10 11">
    <name type="scientific">Stylosanthes scabra</name>
    <dbReference type="NCBI Taxonomy" id="79078"/>
    <lineage>
        <taxon>Eukaryota</taxon>
        <taxon>Viridiplantae</taxon>
        <taxon>Streptophyta</taxon>
        <taxon>Embryophyta</taxon>
        <taxon>Tracheophyta</taxon>
        <taxon>Spermatophyta</taxon>
        <taxon>Magnoliopsida</taxon>
        <taxon>eudicotyledons</taxon>
        <taxon>Gunneridae</taxon>
        <taxon>Pentapetalae</taxon>
        <taxon>rosids</taxon>
        <taxon>fabids</taxon>
        <taxon>Fabales</taxon>
        <taxon>Fabaceae</taxon>
        <taxon>Papilionoideae</taxon>
        <taxon>50 kb inversion clade</taxon>
        <taxon>dalbergioids sensu lato</taxon>
        <taxon>Dalbergieae</taxon>
        <taxon>Pterocarpus clade</taxon>
        <taxon>Stylosanthes</taxon>
    </lineage>
</organism>
<keyword evidence="11" id="KW-1185">Reference proteome</keyword>
<dbReference type="SUPFAM" id="SSF101936">
    <property type="entry name" value="DNA-binding pseudobarrel domain"/>
    <property type="match status" value="1"/>
</dbReference>
<evidence type="ECO:0000313" key="10">
    <source>
        <dbReference type="EMBL" id="MED6155802.1"/>
    </source>
</evidence>
<gene>
    <name evidence="10" type="ORF">PIB30_008704</name>
</gene>
<keyword evidence="6" id="KW-0238">DNA-binding</keyword>
<dbReference type="Gene3D" id="3.30.310.130">
    <property type="entry name" value="Ubiquitin-related"/>
    <property type="match status" value="1"/>
</dbReference>
<dbReference type="InterPro" id="IPR015300">
    <property type="entry name" value="DNA-bd_pseudobarrel_sf"/>
</dbReference>
<sequence length="252" mass="29688">MMYDDPWKLKKVLNGSDAGIMSRLLLLKDMAEKLLVDVVVITTMTKNESSWSYVLWTHLMHTLVFKRCGSSRSYVFIGNWVKDFVSRRSLKSSDEVAFHWDPYARRFRFSVLVRAPHAWSQIFVPVNENNIHWYLAVYDMHEGQMIWLDSKPDPNKMETKEFNIRKLAMYIEEMRQDNSFYEDETTVRSKISRFGDPKFIEAGQQKVDDTTRMRIALDLVIKPYNTKQGVILKAAGKNYKNIEEKNKNLVKK</sequence>
<dbReference type="PROSITE" id="PS50600">
    <property type="entry name" value="ULP_PROTEASE"/>
    <property type="match status" value="1"/>
</dbReference>
<dbReference type="InterPro" id="IPR038765">
    <property type="entry name" value="Papain-like_cys_pep_sf"/>
</dbReference>
<dbReference type="Gene3D" id="2.40.330.10">
    <property type="entry name" value="DNA-binding pseudobarrel domain"/>
    <property type="match status" value="1"/>
</dbReference>
<protein>
    <recommendedName>
        <fullName evidence="9">Ubiquitin-like protease family profile domain-containing protein</fullName>
    </recommendedName>
</protein>